<name>A0A0G1MLR8_9BACT</name>
<evidence type="ECO:0000256" key="1">
    <source>
        <dbReference type="SAM" id="Phobius"/>
    </source>
</evidence>
<dbReference type="Proteomes" id="UP000034595">
    <property type="component" value="Unassembled WGS sequence"/>
</dbReference>
<evidence type="ECO:0008006" key="4">
    <source>
        <dbReference type="Google" id="ProtNLM"/>
    </source>
</evidence>
<comment type="caution">
    <text evidence="2">The sequence shown here is derived from an EMBL/GenBank/DDBJ whole genome shotgun (WGS) entry which is preliminary data.</text>
</comment>
<dbReference type="EMBL" id="LCJQ01000006">
    <property type="protein sequence ID" value="KKT81742.1"/>
    <property type="molecule type" value="Genomic_DNA"/>
</dbReference>
<feature type="transmembrane region" description="Helical" evidence="1">
    <location>
        <begin position="67"/>
        <end position="90"/>
    </location>
</feature>
<keyword evidence="1" id="KW-0472">Membrane</keyword>
<dbReference type="AlphaFoldDB" id="A0A0G1MLR8"/>
<proteinExistence type="predicted"/>
<gene>
    <name evidence="2" type="ORF">UW78_C0006G0107</name>
</gene>
<reference evidence="2 3" key="1">
    <citation type="journal article" date="2015" name="Nature">
        <title>rRNA introns, odd ribosomes, and small enigmatic genomes across a large radiation of phyla.</title>
        <authorList>
            <person name="Brown C.T."/>
            <person name="Hug L.A."/>
            <person name="Thomas B.C."/>
            <person name="Sharon I."/>
            <person name="Castelle C.J."/>
            <person name="Singh A."/>
            <person name="Wilkins M.J."/>
            <person name="Williams K.H."/>
            <person name="Banfield J.F."/>
        </authorList>
    </citation>
    <scope>NUCLEOTIDE SEQUENCE [LARGE SCALE GENOMIC DNA]</scope>
</reference>
<sequence length="135" mass="15248">MKKFLVFIVLIGFIAGAILSFSSMEHHMDGMTSDNCPTTPLHTSTCPTGTLSTATHVLFMYQTFTNVLVSSFVAQVLMTILLTIGVLYVLQKYFPSISHIRISLRYLSRNYSTKLFRPQAITRWLSLFINSPSFN</sequence>
<evidence type="ECO:0000313" key="3">
    <source>
        <dbReference type="Proteomes" id="UP000034595"/>
    </source>
</evidence>
<evidence type="ECO:0000313" key="2">
    <source>
        <dbReference type="EMBL" id="KKT81742.1"/>
    </source>
</evidence>
<protein>
    <recommendedName>
        <fullName evidence="4">Transmembrane protein</fullName>
    </recommendedName>
</protein>
<organism evidence="2 3">
    <name type="scientific">Candidatus Azambacteria bacterium GW2011_GWA1_44_9</name>
    <dbReference type="NCBI Taxonomy" id="1618610"/>
    <lineage>
        <taxon>Bacteria</taxon>
        <taxon>Candidatus Azamiibacteriota</taxon>
    </lineage>
</organism>
<keyword evidence="1" id="KW-1133">Transmembrane helix</keyword>
<keyword evidence="1" id="KW-0812">Transmembrane</keyword>
<accession>A0A0G1MLR8</accession>